<feature type="compositionally biased region" description="Polar residues" evidence="2">
    <location>
        <begin position="26"/>
        <end position="39"/>
    </location>
</feature>
<dbReference type="RefSeq" id="WP_209811373.1">
    <property type="nucleotide sequence ID" value="NZ_JAGGKT010000010.1"/>
</dbReference>
<evidence type="ECO:0000256" key="1">
    <source>
        <dbReference type="ARBA" id="ARBA00022729"/>
    </source>
</evidence>
<sequence>MKKGISLALVGLLAAGSLVGCGSKPAEQSSTGGSSQPAPSNNSSGGEKSGGSSSIEEVTIAVAHATPDSETSHYHAFATKFKELVEKNTDGKVKIEIHPNGELGGEREAVEAVQIGTLDATITSSGPVGNFAPLSNAFDFPFLFRDKAHAYKVLDGELGAEVSKQLESVGIVNLAWAENGFRNITNNKRPIKKPEDLQGLKIRTMENKVHLDSFKEFGAAPTPMAITEVFTSMQQGVVDGEENPLSVIVPQKFYEVQKYMTLSGHFYSPALFVINKSKFDGFSPELQKILIDAATASRDYEREFIANLEDKYIQTAKDSGMEILTASEYDQAAFQKASEPIYKKYEAEYGEFIQKILDTK</sequence>
<protein>
    <submittedName>
        <fullName evidence="4">Tripartite ATP-independent transporter DctP family solute receptor</fullName>
    </submittedName>
</protein>
<keyword evidence="1 3" id="KW-0732">Signal</keyword>
<name>A0ABS4GSX7_9BACL</name>
<dbReference type="InterPro" id="IPR004682">
    <property type="entry name" value="TRAP_DctP"/>
</dbReference>
<evidence type="ECO:0000256" key="3">
    <source>
        <dbReference type="SAM" id="SignalP"/>
    </source>
</evidence>
<proteinExistence type="predicted"/>
<evidence type="ECO:0000256" key="2">
    <source>
        <dbReference type="SAM" id="MobiDB-lite"/>
    </source>
</evidence>
<feature type="signal peptide" evidence="3">
    <location>
        <begin position="1"/>
        <end position="20"/>
    </location>
</feature>
<dbReference type="InterPro" id="IPR038404">
    <property type="entry name" value="TRAP_DctP_sf"/>
</dbReference>
<dbReference type="PIRSF" id="PIRSF006470">
    <property type="entry name" value="DctB"/>
    <property type="match status" value="1"/>
</dbReference>
<organism evidence="4 5">
    <name type="scientific">Ammoniphilus resinae</name>
    <dbReference type="NCBI Taxonomy" id="861532"/>
    <lineage>
        <taxon>Bacteria</taxon>
        <taxon>Bacillati</taxon>
        <taxon>Bacillota</taxon>
        <taxon>Bacilli</taxon>
        <taxon>Bacillales</taxon>
        <taxon>Paenibacillaceae</taxon>
        <taxon>Aneurinibacillus group</taxon>
        <taxon>Ammoniphilus</taxon>
    </lineage>
</organism>
<keyword evidence="4" id="KW-0675">Receptor</keyword>
<feature type="region of interest" description="Disordered" evidence="2">
    <location>
        <begin position="21"/>
        <end position="54"/>
    </location>
</feature>
<evidence type="ECO:0000313" key="5">
    <source>
        <dbReference type="Proteomes" id="UP001519343"/>
    </source>
</evidence>
<dbReference type="Pfam" id="PF03480">
    <property type="entry name" value="DctP"/>
    <property type="match status" value="1"/>
</dbReference>
<dbReference type="PANTHER" id="PTHR33376">
    <property type="match status" value="1"/>
</dbReference>
<keyword evidence="5" id="KW-1185">Reference proteome</keyword>
<evidence type="ECO:0000313" key="4">
    <source>
        <dbReference type="EMBL" id="MBP1933368.1"/>
    </source>
</evidence>
<feature type="chain" id="PRO_5047368722" evidence="3">
    <location>
        <begin position="21"/>
        <end position="360"/>
    </location>
</feature>
<accession>A0ABS4GSX7</accession>
<feature type="compositionally biased region" description="Low complexity" evidence="2">
    <location>
        <begin position="40"/>
        <end position="54"/>
    </location>
</feature>
<dbReference type="EMBL" id="JAGGKT010000010">
    <property type="protein sequence ID" value="MBP1933368.1"/>
    <property type="molecule type" value="Genomic_DNA"/>
</dbReference>
<dbReference type="Proteomes" id="UP001519343">
    <property type="component" value="Unassembled WGS sequence"/>
</dbReference>
<dbReference type="InterPro" id="IPR018389">
    <property type="entry name" value="DctP_fam"/>
</dbReference>
<dbReference type="Gene3D" id="3.40.190.170">
    <property type="entry name" value="Bacterial extracellular solute-binding protein, family 7"/>
    <property type="match status" value="1"/>
</dbReference>
<dbReference type="PROSITE" id="PS51257">
    <property type="entry name" value="PROKAR_LIPOPROTEIN"/>
    <property type="match status" value="1"/>
</dbReference>
<gene>
    <name evidence="4" type="ORF">J2Z37_003381</name>
</gene>
<dbReference type="NCBIfam" id="TIGR00787">
    <property type="entry name" value="dctP"/>
    <property type="match status" value="1"/>
</dbReference>
<reference evidence="4 5" key="1">
    <citation type="submission" date="2021-03" db="EMBL/GenBank/DDBJ databases">
        <title>Genomic Encyclopedia of Type Strains, Phase IV (KMG-IV): sequencing the most valuable type-strain genomes for metagenomic binning, comparative biology and taxonomic classification.</title>
        <authorList>
            <person name="Goeker M."/>
        </authorList>
    </citation>
    <scope>NUCLEOTIDE SEQUENCE [LARGE SCALE GENOMIC DNA]</scope>
    <source>
        <strain evidence="4 5">DSM 24738</strain>
    </source>
</reference>
<dbReference type="CDD" id="cd13675">
    <property type="entry name" value="PBP2_TRAP_SBP_like_5"/>
    <property type="match status" value="1"/>
</dbReference>
<dbReference type="NCBIfam" id="NF037995">
    <property type="entry name" value="TRAP_S1"/>
    <property type="match status" value="1"/>
</dbReference>
<comment type="caution">
    <text evidence="4">The sequence shown here is derived from an EMBL/GenBank/DDBJ whole genome shotgun (WGS) entry which is preliminary data.</text>
</comment>
<dbReference type="PANTHER" id="PTHR33376:SF18">
    <property type="entry name" value="2,3-DIKETO-L-GULONATE-BINDING PERIPLASMIC PROTEIN YIAO"/>
    <property type="match status" value="1"/>
</dbReference>